<comment type="caution">
    <text evidence="8">The sequence shown here is derived from an EMBL/GenBank/DDBJ whole genome shotgun (WGS) entry which is preliminary data.</text>
</comment>
<dbReference type="PANTHER" id="PTHR43467:SF2">
    <property type="entry name" value="COBALT-PRECORRIN-2 C(20)-METHYLTRANSFERASE"/>
    <property type="match status" value="1"/>
</dbReference>
<dbReference type="InterPro" id="IPR012382">
    <property type="entry name" value="CobI/CbiL"/>
</dbReference>
<dbReference type="Pfam" id="PF00590">
    <property type="entry name" value="TP_methylase"/>
    <property type="match status" value="1"/>
</dbReference>
<dbReference type="InterPro" id="IPR035996">
    <property type="entry name" value="4pyrrol_Methylase_sf"/>
</dbReference>
<keyword evidence="3" id="KW-0489">Methyltransferase</keyword>
<dbReference type="SUPFAM" id="SSF53790">
    <property type="entry name" value="Tetrapyrrole methylase"/>
    <property type="match status" value="1"/>
</dbReference>
<dbReference type="InterPro" id="IPR014777">
    <property type="entry name" value="4pyrrole_Mease_sub1"/>
</dbReference>
<dbReference type="InterPro" id="IPR000878">
    <property type="entry name" value="4pyrrol_Mease"/>
</dbReference>
<evidence type="ECO:0000256" key="5">
    <source>
        <dbReference type="ARBA" id="ARBA00022691"/>
    </source>
</evidence>
<evidence type="ECO:0000313" key="9">
    <source>
        <dbReference type="Proteomes" id="UP000240206"/>
    </source>
</evidence>
<dbReference type="GO" id="GO:0009236">
    <property type="term" value="P:cobalamin biosynthetic process"/>
    <property type="evidence" value="ECO:0007669"/>
    <property type="project" value="UniProtKB-UniRule"/>
</dbReference>
<dbReference type="Gene3D" id="3.30.950.10">
    <property type="entry name" value="Methyltransferase, Cobalt-precorrin-4 Transmethylase, Domain 2"/>
    <property type="match status" value="1"/>
</dbReference>
<feature type="domain" description="Tetrapyrrole methylase" evidence="7">
    <location>
        <begin position="2"/>
        <end position="213"/>
    </location>
</feature>
<evidence type="ECO:0000256" key="1">
    <source>
        <dbReference type="ARBA" id="ARBA00004953"/>
    </source>
</evidence>
<name>A0A2P7EEV0_9SYNE</name>
<dbReference type="GO" id="GO:0032259">
    <property type="term" value="P:methylation"/>
    <property type="evidence" value="ECO:0007669"/>
    <property type="project" value="UniProtKB-KW"/>
</dbReference>
<organism evidence="8 9">
    <name type="scientific">Synechococcus lacustris str. Tous</name>
    <dbReference type="NCBI Taxonomy" id="1910958"/>
    <lineage>
        <taxon>Bacteria</taxon>
        <taxon>Bacillati</taxon>
        <taxon>Cyanobacteriota</taxon>
        <taxon>Cyanophyceae</taxon>
        <taxon>Synechococcales</taxon>
        <taxon>Synechococcaceae</taxon>
        <taxon>Synechococcus</taxon>
    </lineage>
</organism>
<dbReference type="GO" id="GO:0030788">
    <property type="term" value="F:precorrin-2 C20-methyltransferase activity"/>
    <property type="evidence" value="ECO:0007669"/>
    <property type="project" value="InterPro"/>
</dbReference>
<comment type="similarity">
    <text evidence="6">Belongs to the precorrin methyltransferase family.</text>
</comment>
<keyword evidence="9" id="KW-1185">Reference proteome</keyword>
<protein>
    <submittedName>
        <fullName evidence="8">Precorrin-2 C(20)-methyltransferase</fullName>
    </submittedName>
</protein>
<dbReference type="Proteomes" id="UP000240206">
    <property type="component" value="Unassembled WGS sequence"/>
</dbReference>
<evidence type="ECO:0000313" key="8">
    <source>
        <dbReference type="EMBL" id="PSI01772.1"/>
    </source>
</evidence>
<evidence type="ECO:0000256" key="6">
    <source>
        <dbReference type="PIRNR" id="PIRNR036427"/>
    </source>
</evidence>
<evidence type="ECO:0000256" key="3">
    <source>
        <dbReference type="ARBA" id="ARBA00022603"/>
    </source>
</evidence>
<dbReference type="EMBL" id="PXVC01000020">
    <property type="protein sequence ID" value="PSI01772.1"/>
    <property type="molecule type" value="Genomic_DNA"/>
</dbReference>
<keyword evidence="5" id="KW-0949">S-adenosyl-L-methionine</keyword>
<keyword evidence="4" id="KW-0808">Transferase</keyword>
<sequence>MGVGPGDPNLLTVAAVQAIAKAAVVAYPVAQPGAEGMAARIAAPWITEQRHLPLLFPMVAAAAPRLAAWRTAADLLAAELARAEQLVLLCEGDASLFASCSYVLLELASRYPQWPVSVIPGITAVAAAAAAASSLGMPWPLALQDEGLLIRPTPNSQAALELLLEQAKASNTVLALLKLGERWLWVQPVLEARGLLAASLFAQRVGWPDQLLLPASEVPAAQRPYFSLLLIRQNWPEVLP</sequence>
<dbReference type="AlphaFoldDB" id="A0A2P7EEV0"/>
<dbReference type="PIRSF" id="PIRSF036427">
    <property type="entry name" value="Precrrn-2_mtase"/>
    <property type="match status" value="1"/>
</dbReference>
<keyword evidence="2" id="KW-0169">Cobalamin biosynthesis</keyword>
<gene>
    <name evidence="8" type="ORF">C7K08_06285</name>
</gene>
<accession>A0A2P7EEV0</accession>
<comment type="pathway">
    <text evidence="1">Cofactor biosynthesis; adenosylcobalamin biosynthesis.</text>
</comment>
<dbReference type="InterPro" id="IPR014776">
    <property type="entry name" value="4pyrrole_Mease_sub2"/>
</dbReference>
<reference evidence="9" key="1">
    <citation type="submission" date="2018-03" db="EMBL/GenBank/DDBJ databases">
        <title>Ecological and genomic features of two cosmopolitan and abundant freshwater picocyanobacteria.</title>
        <authorList>
            <person name="Cabello-Yeves P.J."/>
            <person name="Picazo A."/>
            <person name="Camacho A."/>
            <person name="Callieri C."/>
            <person name="Rosselli R."/>
            <person name="Roda-Garcia J."/>
            <person name="Coutinho F.H."/>
            <person name="Rodriguez-Valera F."/>
        </authorList>
    </citation>
    <scope>NUCLEOTIDE SEQUENCE [LARGE SCALE GENOMIC DNA]</scope>
    <source>
        <strain evidence="9">Tous</strain>
    </source>
</reference>
<evidence type="ECO:0000259" key="7">
    <source>
        <dbReference type="Pfam" id="PF00590"/>
    </source>
</evidence>
<evidence type="ECO:0000256" key="4">
    <source>
        <dbReference type="ARBA" id="ARBA00022679"/>
    </source>
</evidence>
<dbReference type="Gene3D" id="3.40.1010.10">
    <property type="entry name" value="Cobalt-precorrin-4 Transmethylase, Domain 1"/>
    <property type="match status" value="1"/>
</dbReference>
<dbReference type="PANTHER" id="PTHR43467">
    <property type="entry name" value="COBALT-PRECORRIN-2 C(20)-METHYLTRANSFERASE"/>
    <property type="match status" value="1"/>
</dbReference>
<evidence type="ECO:0000256" key="2">
    <source>
        <dbReference type="ARBA" id="ARBA00022573"/>
    </source>
</evidence>
<proteinExistence type="inferred from homology"/>
<dbReference type="STRING" id="1910958.BTM30_05610"/>